<dbReference type="InterPro" id="IPR007887">
    <property type="entry name" value="MecA_N"/>
</dbReference>
<evidence type="ECO:0000256" key="4">
    <source>
        <dbReference type="SAM" id="Phobius"/>
    </source>
</evidence>
<dbReference type="InterPro" id="IPR012338">
    <property type="entry name" value="Beta-lactam/transpept-like"/>
</dbReference>
<evidence type="ECO:0000313" key="8">
    <source>
        <dbReference type="EMBL" id="RVU95274.1"/>
    </source>
</evidence>
<dbReference type="GO" id="GO:0046677">
    <property type="term" value="P:response to antibiotic"/>
    <property type="evidence" value="ECO:0007669"/>
    <property type="project" value="InterPro"/>
</dbReference>
<evidence type="ECO:0000259" key="7">
    <source>
        <dbReference type="Pfam" id="PF05223"/>
    </source>
</evidence>
<dbReference type="PANTHER" id="PTHR30627:SF25">
    <property type="entry name" value="PENICILLIN-BINDING PROTEIN 3"/>
    <property type="match status" value="1"/>
</dbReference>
<dbReference type="Gene3D" id="3.30.1390.30">
    <property type="entry name" value="Penicillin-binding protein 2a, domain 3"/>
    <property type="match status" value="1"/>
</dbReference>
<dbReference type="EMBL" id="RYZS01000001">
    <property type="protein sequence ID" value="RVU95274.1"/>
    <property type="molecule type" value="Genomic_DNA"/>
</dbReference>
<dbReference type="SUPFAM" id="SSF56519">
    <property type="entry name" value="Penicillin binding protein dimerisation domain"/>
    <property type="match status" value="1"/>
</dbReference>
<keyword evidence="4" id="KW-1133">Transmembrane helix</keyword>
<dbReference type="Pfam" id="PF03717">
    <property type="entry name" value="PBP_dimer"/>
    <property type="match status" value="1"/>
</dbReference>
<comment type="subcellular location">
    <subcellularLocation>
        <location evidence="1">Cell membrane</location>
        <topology evidence="1">Single-pass membrane protein</topology>
    </subcellularLocation>
</comment>
<dbReference type="AlphaFoldDB" id="A0A437UNT6"/>
<keyword evidence="4" id="KW-0812">Transmembrane</keyword>
<evidence type="ECO:0000256" key="3">
    <source>
        <dbReference type="ARBA" id="ARBA00023136"/>
    </source>
</evidence>
<evidence type="ECO:0000256" key="2">
    <source>
        <dbReference type="ARBA" id="ARBA00007171"/>
    </source>
</evidence>
<dbReference type="InterPro" id="IPR036138">
    <property type="entry name" value="PBP_dimer_sf"/>
</dbReference>
<proteinExistence type="inferred from homology"/>
<dbReference type="GO" id="GO:0071972">
    <property type="term" value="F:peptidoglycan L,D-transpeptidase activity"/>
    <property type="evidence" value="ECO:0007669"/>
    <property type="project" value="TreeGrafter"/>
</dbReference>
<dbReference type="InterPro" id="IPR001460">
    <property type="entry name" value="PCN-bd_Tpept"/>
</dbReference>
<dbReference type="Gene3D" id="3.90.1310.10">
    <property type="entry name" value="Penicillin-binding protein 2a (Domain 2)"/>
    <property type="match status" value="1"/>
</dbReference>
<reference evidence="8 9" key="1">
    <citation type="submission" date="2018-12" db="EMBL/GenBank/DDBJ databases">
        <title>A novel vanA-carrying plasmid in a clinical isolate of Enterococcus avium.</title>
        <authorList>
            <person name="Bernasconi O.J."/>
            <person name="Luzzaro F."/>
            <person name="Endimiani A."/>
        </authorList>
    </citation>
    <scope>NUCLEOTIDE SEQUENCE [LARGE SCALE GENOMIC DNA]</scope>
    <source>
        <strain evidence="8 9">LC0559/18</strain>
    </source>
</reference>
<dbReference type="GO" id="GO:0008658">
    <property type="term" value="F:penicillin binding"/>
    <property type="evidence" value="ECO:0007669"/>
    <property type="project" value="InterPro"/>
</dbReference>
<dbReference type="InterPro" id="IPR005311">
    <property type="entry name" value="PBP_dimer"/>
</dbReference>
<comment type="similarity">
    <text evidence="2">Belongs to the transpeptidase family.</text>
</comment>
<accession>A0A437UNT6</accession>
<feature type="domain" description="Penicillin-binding protein transpeptidase" evidence="5">
    <location>
        <begin position="361"/>
        <end position="665"/>
    </location>
</feature>
<dbReference type="Gene3D" id="3.10.450.100">
    <property type="entry name" value="NTF2-like, domain 1"/>
    <property type="match status" value="1"/>
</dbReference>
<evidence type="ECO:0000259" key="5">
    <source>
        <dbReference type="Pfam" id="PF00905"/>
    </source>
</evidence>
<feature type="domain" description="NTF2-like N-terminal transpeptidase" evidence="7">
    <location>
        <begin position="46"/>
        <end position="158"/>
    </location>
</feature>
<evidence type="ECO:0000259" key="6">
    <source>
        <dbReference type="Pfam" id="PF03717"/>
    </source>
</evidence>
<dbReference type="InterPro" id="IPR050515">
    <property type="entry name" value="Beta-lactam/transpept"/>
</dbReference>
<feature type="transmembrane region" description="Helical" evidence="4">
    <location>
        <begin position="15"/>
        <end position="36"/>
    </location>
</feature>
<keyword evidence="3 4" id="KW-0472">Membrane</keyword>
<dbReference type="GO" id="GO:0071555">
    <property type="term" value="P:cell wall organization"/>
    <property type="evidence" value="ECO:0007669"/>
    <property type="project" value="TreeGrafter"/>
</dbReference>
<dbReference type="GO" id="GO:0005886">
    <property type="term" value="C:plasma membrane"/>
    <property type="evidence" value="ECO:0007669"/>
    <property type="project" value="UniProtKB-SubCell"/>
</dbReference>
<dbReference type="RefSeq" id="WP_127979067.1">
    <property type="nucleotide sequence ID" value="NZ_JBBJUN010000001.1"/>
</dbReference>
<feature type="domain" description="Penicillin-binding protein dimerisation" evidence="6">
    <location>
        <begin position="166"/>
        <end position="328"/>
    </location>
</feature>
<comment type="caution">
    <text evidence="8">The sequence shown here is derived from an EMBL/GenBank/DDBJ whole genome shotgun (WGS) entry which is preliminary data.</text>
</comment>
<protein>
    <submittedName>
        <fullName evidence="8">Penicillin-binding transpeptidase domain-containing protein</fullName>
    </submittedName>
</protein>
<evidence type="ECO:0000256" key="1">
    <source>
        <dbReference type="ARBA" id="ARBA00004162"/>
    </source>
</evidence>
<sequence>MERSTRTKKQTNKQLPIIIVGIIILLVAGFFGVRAYQASQVKKQGEATVKAFVKSLQKENYQDITKNLNADSVKANGYSKKQVAEKYQSIFSGISASNIKMTDLTVDKKDGTYRFSYKLSVNTGFGKISNQKYSGTLTDAGKEINWKPNLIFPGMSGKDKVNYAVDPATRGEILDRSGQGIATNGTVYQSGIVPKNLGTGEERTAKIEAIAKSLDITAKDVDSALAQGWVQDDFFVPLKTTADAPKETPEGLEVKEVTGRTYPLKEAAAQLIGYVGKVTAEDMKKNSELASDSLIGRSGLEMALDKQLRGKDGGSLAITDSKGNEKKVLQKIDKKDGENVKLTIDSRAQQIAYNGLNGQAGSSVVMAPKTGELLVAASSPSFDPNKMTNGISQSEYEAYSNDKNQPFMSRFANGYAPGSTFKTITAAIGLDAGTLNPNEELAINGLKWQKDSSWGSYQVTRVSDVSPVNLRTALVYSDNIYMAQETLKMGEKTFRDGLNKFIFGKELVLPIAMNKAQISSKDSFDSEILLADTGYGQGQLLLNPIQQITAYSVFPNKGTMVYPKLIADKETKNEKEVIKASSAETITADMQAVVSDENGTAHSLAELNIPLAAKTGTAEIKQKQDEKGQENSFLYAFDSEKQNYSVVEFLENKPEGTSATDLSKELLTYLSQTYQ</sequence>
<dbReference type="Pfam" id="PF00905">
    <property type="entry name" value="Transpeptidase"/>
    <property type="match status" value="1"/>
</dbReference>
<dbReference type="SUPFAM" id="SSF56601">
    <property type="entry name" value="beta-lactamase/transpeptidase-like"/>
    <property type="match status" value="1"/>
</dbReference>
<dbReference type="InterPro" id="IPR032710">
    <property type="entry name" value="NTF2-like_dom_sf"/>
</dbReference>
<dbReference type="Pfam" id="PF05223">
    <property type="entry name" value="MecA_N"/>
    <property type="match status" value="1"/>
</dbReference>
<dbReference type="Proteomes" id="UP000288388">
    <property type="component" value="Unassembled WGS sequence"/>
</dbReference>
<organism evidence="8 9">
    <name type="scientific">Enterococcus avium</name>
    <name type="common">Streptococcus avium</name>
    <dbReference type="NCBI Taxonomy" id="33945"/>
    <lineage>
        <taxon>Bacteria</taxon>
        <taxon>Bacillati</taxon>
        <taxon>Bacillota</taxon>
        <taxon>Bacilli</taxon>
        <taxon>Lactobacillales</taxon>
        <taxon>Enterococcaceae</taxon>
        <taxon>Enterococcus</taxon>
    </lineage>
</organism>
<dbReference type="PANTHER" id="PTHR30627">
    <property type="entry name" value="PEPTIDOGLYCAN D,D-TRANSPEPTIDASE"/>
    <property type="match status" value="1"/>
</dbReference>
<dbReference type="Gene3D" id="3.40.710.10">
    <property type="entry name" value="DD-peptidase/beta-lactamase superfamily"/>
    <property type="match status" value="1"/>
</dbReference>
<evidence type="ECO:0000313" key="9">
    <source>
        <dbReference type="Proteomes" id="UP000288388"/>
    </source>
</evidence>
<gene>
    <name evidence="8" type="ORF">EK398_10795</name>
</gene>
<name>A0A437UNT6_ENTAV</name>
<dbReference type="SUPFAM" id="SSF54427">
    <property type="entry name" value="NTF2-like"/>
    <property type="match status" value="1"/>
</dbReference>